<sequence>MLLSGLLALSFFDANHAISTLCCRKWIKLPKALQLLSKNANNLYTLDKIYDLKASTHMLTLRLKIVHATIANRLSIDDNIDAPATKFADLGVDSLDTVEIMMALKEKFGVSIGEGGA</sequence>
<dbReference type="PANTHER" id="PTHR46153:SF2">
    <property type="entry name" value="ACYL CARRIER PROTEIN"/>
    <property type="match status" value="1"/>
</dbReference>
<evidence type="ECO:0000259" key="2">
    <source>
        <dbReference type="PROSITE" id="PS50075"/>
    </source>
</evidence>
<dbReference type="OrthoDB" id="448946at2759"/>
<evidence type="ECO:0000256" key="1">
    <source>
        <dbReference type="SAM" id="SignalP"/>
    </source>
</evidence>
<comment type="caution">
    <text evidence="3">The sequence shown here is derived from an EMBL/GenBank/DDBJ whole genome shotgun (WGS) entry which is preliminary data.</text>
</comment>
<dbReference type="PANTHER" id="PTHR46153">
    <property type="entry name" value="ACYL CARRIER PROTEIN"/>
    <property type="match status" value="1"/>
</dbReference>
<feature type="domain" description="Carrier" evidence="2">
    <location>
        <begin position="57"/>
        <end position="117"/>
    </location>
</feature>
<protein>
    <recommendedName>
        <fullName evidence="2">Carrier domain-containing protein</fullName>
    </recommendedName>
</protein>
<dbReference type="Gene3D" id="1.10.1200.10">
    <property type="entry name" value="ACP-like"/>
    <property type="match status" value="1"/>
</dbReference>
<dbReference type="InterPro" id="IPR044813">
    <property type="entry name" value="ACP_chloroplastic"/>
</dbReference>
<dbReference type="InterPro" id="IPR036736">
    <property type="entry name" value="ACP-like_sf"/>
</dbReference>
<dbReference type="Pfam" id="PF00550">
    <property type="entry name" value="PP-binding"/>
    <property type="match status" value="1"/>
</dbReference>
<proteinExistence type="predicted"/>
<dbReference type="InterPro" id="IPR009081">
    <property type="entry name" value="PP-bd_ACP"/>
</dbReference>
<gene>
    <name evidence="3" type="ORF">LSAT_V11C100025750</name>
</gene>
<dbReference type="GO" id="GO:0000036">
    <property type="term" value="F:acyl carrier activity"/>
    <property type="evidence" value="ECO:0007669"/>
    <property type="project" value="InterPro"/>
</dbReference>
<reference evidence="3 4" key="1">
    <citation type="journal article" date="2017" name="Nat. Commun.">
        <title>Genome assembly with in vitro proximity ligation data and whole-genome triplication in lettuce.</title>
        <authorList>
            <person name="Reyes-Chin-Wo S."/>
            <person name="Wang Z."/>
            <person name="Yang X."/>
            <person name="Kozik A."/>
            <person name="Arikit S."/>
            <person name="Song C."/>
            <person name="Xia L."/>
            <person name="Froenicke L."/>
            <person name="Lavelle D.O."/>
            <person name="Truco M.J."/>
            <person name="Xia R."/>
            <person name="Zhu S."/>
            <person name="Xu C."/>
            <person name="Xu H."/>
            <person name="Xu X."/>
            <person name="Cox K."/>
            <person name="Korf I."/>
            <person name="Meyers B.C."/>
            <person name="Michelmore R.W."/>
        </authorList>
    </citation>
    <scope>NUCLEOTIDE SEQUENCE [LARGE SCALE GENOMIC DNA]</scope>
    <source>
        <strain evidence="4">cv. Salinas</strain>
        <tissue evidence="3">Seedlings</tissue>
    </source>
</reference>
<evidence type="ECO:0000313" key="4">
    <source>
        <dbReference type="Proteomes" id="UP000235145"/>
    </source>
</evidence>
<dbReference type="PROSITE" id="PS50075">
    <property type="entry name" value="CARRIER"/>
    <property type="match status" value="1"/>
</dbReference>
<dbReference type="SUPFAM" id="SSF47336">
    <property type="entry name" value="ACP-like"/>
    <property type="match status" value="1"/>
</dbReference>
<organism evidence="3 4">
    <name type="scientific">Lactuca sativa</name>
    <name type="common">Garden lettuce</name>
    <dbReference type="NCBI Taxonomy" id="4236"/>
    <lineage>
        <taxon>Eukaryota</taxon>
        <taxon>Viridiplantae</taxon>
        <taxon>Streptophyta</taxon>
        <taxon>Embryophyta</taxon>
        <taxon>Tracheophyta</taxon>
        <taxon>Spermatophyta</taxon>
        <taxon>Magnoliopsida</taxon>
        <taxon>eudicotyledons</taxon>
        <taxon>Gunneridae</taxon>
        <taxon>Pentapetalae</taxon>
        <taxon>asterids</taxon>
        <taxon>campanulids</taxon>
        <taxon>Asterales</taxon>
        <taxon>Asteraceae</taxon>
        <taxon>Cichorioideae</taxon>
        <taxon>Cichorieae</taxon>
        <taxon>Lactucinae</taxon>
        <taxon>Lactuca</taxon>
    </lineage>
</organism>
<keyword evidence="1" id="KW-0732">Signal</keyword>
<dbReference type="Proteomes" id="UP000235145">
    <property type="component" value="Unassembled WGS sequence"/>
</dbReference>
<dbReference type="EMBL" id="NBSK02000001">
    <property type="protein sequence ID" value="KAJ0225565.1"/>
    <property type="molecule type" value="Genomic_DNA"/>
</dbReference>
<keyword evidence="4" id="KW-1185">Reference proteome</keyword>
<feature type="signal peptide" evidence="1">
    <location>
        <begin position="1"/>
        <end position="17"/>
    </location>
</feature>
<evidence type="ECO:0000313" key="3">
    <source>
        <dbReference type="EMBL" id="KAJ0225565.1"/>
    </source>
</evidence>
<feature type="chain" id="PRO_5040285755" description="Carrier domain-containing protein" evidence="1">
    <location>
        <begin position="18"/>
        <end position="117"/>
    </location>
</feature>
<accession>A0A9R1XS90</accession>
<dbReference type="AlphaFoldDB" id="A0A9R1XS90"/>
<name>A0A9R1XS90_LACSA</name>